<evidence type="ECO:0000256" key="2">
    <source>
        <dbReference type="ARBA" id="ARBA00004496"/>
    </source>
</evidence>
<evidence type="ECO:0000313" key="10">
    <source>
        <dbReference type="Proteomes" id="UP001168098"/>
    </source>
</evidence>
<dbReference type="GO" id="GO:0009626">
    <property type="term" value="P:plant-type hypersensitive response"/>
    <property type="evidence" value="ECO:0007669"/>
    <property type="project" value="UniProtKB-KW"/>
</dbReference>
<dbReference type="InterPro" id="IPR036388">
    <property type="entry name" value="WH-like_DNA-bd_sf"/>
</dbReference>
<dbReference type="Pfam" id="PF23559">
    <property type="entry name" value="WHD_DRP"/>
    <property type="match status" value="1"/>
</dbReference>
<dbReference type="InterPro" id="IPR044974">
    <property type="entry name" value="Disease_R_plants"/>
</dbReference>
<dbReference type="Gene3D" id="3.80.10.10">
    <property type="entry name" value="Ribonuclease Inhibitor"/>
    <property type="match status" value="2"/>
</dbReference>
<dbReference type="EMBL" id="JARBHA010000006">
    <property type="protein sequence ID" value="KAJ9699208.1"/>
    <property type="molecule type" value="Genomic_DNA"/>
</dbReference>
<comment type="function">
    <text evidence="1">Confers resistance to late blight (Phytophthora infestans) races carrying the avirulence gene Avr1. Resistance proteins guard the plant against pathogens that contain an appropriate avirulence protein via an indirect interaction with this avirulence protein. That triggers a defense system including the hypersensitive response, which restricts the pathogen growth.</text>
</comment>
<feature type="domain" description="Disease resistance protein winged helix" evidence="7">
    <location>
        <begin position="24"/>
        <end position="84"/>
    </location>
</feature>
<keyword evidence="4" id="KW-0381">Hypersensitive response</keyword>
<comment type="caution">
    <text evidence="9">The sequence shown here is derived from an EMBL/GenBank/DDBJ whole genome shotgun (WGS) entry which is preliminary data.</text>
</comment>
<feature type="domain" description="Disease resistance R13L4/SHOC-2-like LRR" evidence="8">
    <location>
        <begin position="136"/>
        <end position="472"/>
    </location>
</feature>
<evidence type="ECO:0000256" key="4">
    <source>
        <dbReference type="ARBA" id="ARBA00022667"/>
    </source>
</evidence>
<dbReference type="PANTHER" id="PTHR23155">
    <property type="entry name" value="DISEASE RESISTANCE PROTEIN RP"/>
    <property type="match status" value="1"/>
</dbReference>
<evidence type="ECO:0000256" key="1">
    <source>
        <dbReference type="ARBA" id="ARBA00002074"/>
    </source>
</evidence>
<sequence length="484" mass="56272">MGILALSYNGLSYYLKSCFLYCGIFPEDSDIEASKLIHLWLAEGFIQRRGKETLEDIAEDYVHELIHRSLIQSCRMHDLLRDLAVLEAKDAKNFEVHENIDFTLPISVRRLVIHQNLINKNISQCLHNSQLRYLVLCTHIKLLTVLDLGKTSDNYMLPREIGELIHLKFLCIKGYSRLTLPSSICRLVNLQSLDLGDHFCSIPYSIWKLQQLRHLNCWNCKISNSSKISKCVNGYLGGGRRRRRSWLEGDGLGKLTQLRKLDLRGSLTPYLKKGFFESITKLTTLQTLSLSIKNYSHKMFLDHLVLEWQKNVIEEKTLFLGLEPFSCHTCLFEVHLGEKFEKLSEQFELYPPNLLKLDLWECELRDDPMMILEKLPSLRKLGLYSDAYVGRKMICSSEGFLRLEMLDFFKLNELEELIVEEGAMTSLKILVILGCDEMKKLPHGLLQLKNFEKLLLDSLQYRESIEEIEKAEGEDWDKLRKIMC</sequence>
<evidence type="ECO:0000256" key="3">
    <source>
        <dbReference type="ARBA" id="ARBA00022490"/>
    </source>
</evidence>
<evidence type="ECO:0000256" key="5">
    <source>
        <dbReference type="ARBA" id="ARBA00022737"/>
    </source>
</evidence>
<keyword evidence="3" id="KW-0963">Cytoplasm</keyword>
<dbReference type="InterPro" id="IPR055414">
    <property type="entry name" value="LRR_R13L4/SHOC2-like"/>
</dbReference>
<dbReference type="PANTHER" id="PTHR23155:SF1152">
    <property type="entry name" value="AAA+ ATPASE DOMAIN-CONTAINING PROTEIN"/>
    <property type="match status" value="1"/>
</dbReference>
<evidence type="ECO:0000259" key="7">
    <source>
        <dbReference type="Pfam" id="PF23559"/>
    </source>
</evidence>
<evidence type="ECO:0000313" key="9">
    <source>
        <dbReference type="EMBL" id="KAJ9699208.1"/>
    </source>
</evidence>
<evidence type="ECO:0000256" key="6">
    <source>
        <dbReference type="ARBA" id="ARBA00022821"/>
    </source>
</evidence>
<gene>
    <name evidence="9" type="ORF">PVL29_008019</name>
</gene>
<dbReference type="FunFam" id="1.10.10.10:FF:000322">
    <property type="entry name" value="Probable disease resistance protein At1g63360"/>
    <property type="match status" value="1"/>
</dbReference>
<evidence type="ECO:0000259" key="8">
    <source>
        <dbReference type="Pfam" id="PF23598"/>
    </source>
</evidence>
<keyword evidence="6" id="KW-0611">Plant defense</keyword>
<protein>
    <submittedName>
        <fullName evidence="9">Uncharacterized protein</fullName>
    </submittedName>
</protein>
<keyword evidence="5" id="KW-0677">Repeat</keyword>
<proteinExistence type="predicted"/>
<dbReference type="Pfam" id="PF23598">
    <property type="entry name" value="LRR_14"/>
    <property type="match status" value="1"/>
</dbReference>
<dbReference type="Proteomes" id="UP001168098">
    <property type="component" value="Unassembled WGS sequence"/>
</dbReference>
<dbReference type="InterPro" id="IPR032675">
    <property type="entry name" value="LRR_dom_sf"/>
</dbReference>
<name>A0AA39A3E5_VITRO</name>
<dbReference type="AlphaFoldDB" id="A0AA39A3E5"/>
<comment type="subcellular location">
    <subcellularLocation>
        <location evidence="2">Cytoplasm</location>
    </subcellularLocation>
</comment>
<accession>A0AA39A3E5</accession>
<organism evidence="9 10">
    <name type="scientific">Vitis rotundifolia</name>
    <name type="common">Muscadine grape</name>
    <dbReference type="NCBI Taxonomy" id="103349"/>
    <lineage>
        <taxon>Eukaryota</taxon>
        <taxon>Viridiplantae</taxon>
        <taxon>Streptophyta</taxon>
        <taxon>Embryophyta</taxon>
        <taxon>Tracheophyta</taxon>
        <taxon>Spermatophyta</taxon>
        <taxon>Magnoliopsida</taxon>
        <taxon>eudicotyledons</taxon>
        <taxon>Gunneridae</taxon>
        <taxon>Pentapetalae</taxon>
        <taxon>rosids</taxon>
        <taxon>Vitales</taxon>
        <taxon>Vitaceae</taxon>
        <taxon>Viteae</taxon>
        <taxon>Vitis</taxon>
    </lineage>
</organism>
<dbReference type="InterPro" id="IPR058922">
    <property type="entry name" value="WHD_DRP"/>
</dbReference>
<keyword evidence="10" id="KW-1185">Reference proteome</keyword>
<dbReference type="Gene3D" id="1.10.10.10">
    <property type="entry name" value="Winged helix-like DNA-binding domain superfamily/Winged helix DNA-binding domain"/>
    <property type="match status" value="1"/>
</dbReference>
<dbReference type="SUPFAM" id="SSF52058">
    <property type="entry name" value="L domain-like"/>
    <property type="match status" value="1"/>
</dbReference>
<reference evidence="9 10" key="1">
    <citation type="journal article" date="2023" name="BMC Biotechnol.">
        <title>Vitis rotundifolia cv Carlos genome sequencing.</title>
        <authorList>
            <person name="Huff M."/>
            <person name="Hulse-Kemp A."/>
            <person name="Scheffler B."/>
            <person name="Youngblood R."/>
            <person name="Simpson S."/>
            <person name="Babiker E."/>
            <person name="Staton M."/>
        </authorList>
    </citation>
    <scope>NUCLEOTIDE SEQUENCE [LARGE SCALE GENOMIC DNA]</scope>
    <source>
        <tissue evidence="9">Leaf</tissue>
    </source>
</reference>